<organism evidence="12 13">
    <name type="scientific">Stachybotrys chartarum (strain CBS 109288 / IBT 7711)</name>
    <name type="common">Toxic black mold</name>
    <name type="synonym">Stilbospora chartarum</name>
    <dbReference type="NCBI Taxonomy" id="1280523"/>
    <lineage>
        <taxon>Eukaryota</taxon>
        <taxon>Fungi</taxon>
        <taxon>Dikarya</taxon>
        <taxon>Ascomycota</taxon>
        <taxon>Pezizomycotina</taxon>
        <taxon>Sordariomycetes</taxon>
        <taxon>Hypocreomycetidae</taxon>
        <taxon>Hypocreales</taxon>
        <taxon>Stachybotryaceae</taxon>
        <taxon>Stachybotrys</taxon>
    </lineage>
</organism>
<evidence type="ECO:0000256" key="2">
    <source>
        <dbReference type="ARBA" id="ARBA00006285"/>
    </source>
</evidence>
<feature type="active site" description="Proton donor" evidence="8">
    <location>
        <position position="377"/>
    </location>
</feature>
<dbReference type="Gene3D" id="3.30.379.10">
    <property type="entry name" value="Chitobiase/beta-hexosaminidase domain 2-like"/>
    <property type="match status" value="1"/>
</dbReference>
<dbReference type="HOGENOM" id="CLU_007082_0_2_1"/>
<dbReference type="PRINTS" id="PR00738">
    <property type="entry name" value="GLHYDRLASE20"/>
</dbReference>
<dbReference type="Pfam" id="PF14845">
    <property type="entry name" value="Glycohydro_20b2"/>
    <property type="match status" value="1"/>
</dbReference>
<evidence type="ECO:0000259" key="10">
    <source>
        <dbReference type="Pfam" id="PF00728"/>
    </source>
</evidence>
<dbReference type="EMBL" id="KL648614">
    <property type="protein sequence ID" value="KEY67499.1"/>
    <property type="molecule type" value="Genomic_DNA"/>
</dbReference>
<feature type="domain" description="Beta-hexosaminidase eukaryotic type N-terminal" evidence="11">
    <location>
        <begin position="20"/>
        <end position="191"/>
    </location>
</feature>
<evidence type="ECO:0000256" key="8">
    <source>
        <dbReference type="PIRSR" id="PIRSR001093-1"/>
    </source>
</evidence>
<protein>
    <recommendedName>
        <fullName evidence="7">Beta-hexosaminidase</fullName>
        <ecNumber evidence="7">3.2.1.52</ecNumber>
    </recommendedName>
</protein>
<dbReference type="GO" id="GO:0016020">
    <property type="term" value="C:membrane"/>
    <property type="evidence" value="ECO:0007669"/>
    <property type="project" value="TreeGrafter"/>
</dbReference>
<dbReference type="SUPFAM" id="SSF55545">
    <property type="entry name" value="beta-N-acetylhexosaminidase-like domain"/>
    <property type="match status" value="1"/>
</dbReference>
<dbReference type="PANTHER" id="PTHR22600:SF58">
    <property type="entry name" value="BETA-HEXOSAMINIDASE"/>
    <property type="match status" value="1"/>
</dbReference>
<evidence type="ECO:0000256" key="4">
    <source>
        <dbReference type="ARBA" id="ARBA00022801"/>
    </source>
</evidence>
<dbReference type="Pfam" id="PF00728">
    <property type="entry name" value="Glyco_hydro_20"/>
    <property type="match status" value="1"/>
</dbReference>
<feature type="signal peptide" evidence="9">
    <location>
        <begin position="1"/>
        <end position="19"/>
    </location>
</feature>
<evidence type="ECO:0000256" key="3">
    <source>
        <dbReference type="ARBA" id="ARBA00022729"/>
    </source>
</evidence>
<evidence type="ECO:0000313" key="13">
    <source>
        <dbReference type="Proteomes" id="UP000028045"/>
    </source>
</evidence>
<feature type="chain" id="PRO_5001770924" description="Beta-hexosaminidase" evidence="9">
    <location>
        <begin position="20"/>
        <end position="608"/>
    </location>
</feature>
<dbReference type="GO" id="GO:0005975">
    <property type="term" value="P:carbohydrate metabolic process"/>
    <property type="evidence" value="ECO:0007669"/>
    <property type="project" value="InterPro"/>
</dbReference>
<keyword evidence="4 7" id="KW-0378">Hydrolase</keyword>
<dbReference type="PIRSF" id="PIRSF001093">
    <property type="entry name" value="B-hxosamndse_ab_euk"/>
    <property type="match status" value="1"/>
</dbReference>
<name>A0A084AQC0_STACB</name>
<keyword evidence="6 7" id="KW-0326">Glycosidase</keyword>
<dbReference type="InterPro" id="IPR029019">
    <property type="entry name" value="HEX_eukaryotic_N"/>
</dbReference>
<sequence>MLPTTLLALAAVAFNHVNALWPVPRELSLGDDVLFIDRTVRVTYNGRPVRWDLPDSSSSFLHVEDNTKFQFDQQLPYTPNFSHPPGPRFNSRDIVRGGVSRAFRAIFDQGLNPWMLAKPNSNYEPDVRRSRQYVRSIDIVQTERDDETTFKPLAGELDESYNLTLTANGRATITAASSIGCLYGLETFVQLFFKHSSGRYWYTAQAPVTIQDWPEYPHRGILLDVARHWFEVDDIKRTIDAMSWNKLNRLHLHITDSQSWPLEVPSLPLLSERGAYAPGLTYSPADIRGIYEYGVHRGVEVIMEIDMPSHIGVIELAYPNLTVAYNIQPYHWYCAQPPCGALRMNSSAVYDFLETLFDDVFPRIAPYSAYFHTGGDELNRNDSMLDPDVRSNETEVIAPLLQTMLDFAHGKVREYGLTPFVWEEMITEWEMDLGEDVVVQSWLGGNAVREIVETGHKVIDSNYNFWYLDCGRGQWLNFENGAASQQFWPFNDWCGPTKSWRLVYSHDPRAGLSEEEAQLVIGGEVAVWTETIDPMNLETLIWPRASAAGEVLWSTRYEASGQNRSQLEVMPRLAEMRERTVARGVRASPFTQLFCVQGEAEECEYEVL</sequence>
<dbReference type="Proteomes" id="UP000028045">
    <property type="component" value="Unassembled WGS sequence"/>
</dbReference>
<dbReference type="Gene3D" id="3.20.20.80">
    <property type="entry name" value="Glycosidases"/>
    <property type="match status" value="1"/>
</dbReference>
<evidence type="ECO:0000256" key="6">
    <source>
        <dbReference type="ARBA" id="ARBA00023295"/>
    </source>
</evidence>
<evidence type="ECO:0000256" key="1">
    <source>
        <dbReference type="ARBA" id="ARBA00001231"/>
    </source>
</evidence>
<keyword evidence="5" id="KW-0325">Glycoprotein</keyword>
<comment type="catalytic activity">
    <reaction evidence="1 7">
        <text>Hydrolysis of terminal non-reducing N-acetyl-D-hexosamine residues in N-acetyl-beta-D-hexosaminides.</text>
        <dbReference type="EC" id="3.2.1.52"/>
    </reaction>
</comment>
<dbReference type="AlphaFoldDB" id="A0A084AQC0"/>
<dbReference type="FunFam" id="3.20.20.80:FF:000063">
    <property type="entry name" value="Beta-hexosaminidase"/>
    <property type="match status" value="1"/>
</dbReference>
<proteinExistence type="inferred from homology"/>
<keyword evidence="3 9" id="KW-0732">Signal</keyword>
<gene>
    <name evidence="12" type="ORF">S7711_02419</name>
</gene>
<reference evidence="12 13" key="1">
    <citation type="journal article" date="2014" name="BMC Genomics">
        <title>Comparative genome sequencing reveals chemotype-specific gene clusters in the toxigenic black mold Stachybotrys.</title>
        <authorList>
            <person name="Semeiks J."/>
            <person name="Borek D."/>
            <person name="Otwinowski Z."/>
            <person name="Grishin N.V."/>
        </authorList>
    </citation>
    <scope>NUCLEOTIDE SEQUENCE [LARGE SCALE GENOMIC DNA]</scope>
    <source>
        <strain evidence="13">CBS 109288 / IBT 7711</strain>
    </source>
</reference>
<dbReference type="CDD" id="cd06562">
    <property type="entry name" value="GH20_HexA_HexB-like"/>
    <property type="match status" value="1"/>
</dbReference>
<feature type="domain" description="Glycoside hydrolase family 20 catalytic" evidence="10">
    <location>
        <begin position="216"/>
        <end position="555"/>
    </location>
</feature>
<comment type="similarity">
    <text evidence="2 7">Belongs to the glycosyl hydrolase 20 family.</text>
</comment>
<dbReference type="InterPro" id="IPR029018">
    <property type="entry name" value="Hex-like_dom2"/>
</dbReference>
<dbReference type="EC" id="3.2.1.52" evidence="7"/>
<dbReference type="PANTHER" id="PTHR22600">
    <property type="entry name" value="BETA-HEXOSAMINIDASE"/>
    <property type="match status" value="1"/>
</dbReference>
<evidence type="ECO:0000259" key="11">
    <source>
        <dbReference type="Pfam" id="PF14845"/>
    </source>
</evidence>
<dbReference type="GO" id="GO:0030203">
    <property type="term" value="P:glycosaminoglycan metabolic process"/>
    <property type="evidence" value="ECO:0007669"/>
    <property type="project" value="TreeGrafter"/>
</dbReference>
<dbReference type="InterPro" id="IPR017853">
    <property type="entry name" value="GH"/>
</dbReference>
<dbReference type="OrthoDB" id="428480at2759"/>
<evidence type="ECO:0000256" key="7">
    <source>
        <dbReference type="PIRNR" id="PIRNR001093"/>
    </source>
</evidence>
<accession>A0A084AQC0</accession>
<dbReference type="InterPro" id="IPR025705">
    <property type="entry name" value="Beta_hexosaminidase_sua/sub"/>
</dbReference>
<evidence type="ECO:0000256" key="5">
    <source>
        <dbReference type="ARBA" id="ARBA00023180"/>
    </source>
</evidence>
<evidence type="ECO:0000256" key="9">
    <source>
        <dbReference type="SAM" id="SignalP"/>
    </source>
</evidence>
<dbReference type="SUPFAM" id="SSF51445">
    <property type="entry name" value="(Trans)glycosidases"/>
    <property type="match status" value="1"/>
</dbReference>
<evidence type="ECO:0000313" key="12">
    <source>
        <dbReference type="EMBL" id="KEY67499.1"/>
    </source>
</evidence>
<keyword evidence="13" id="KW-1185">Reference proteome</keyword>
<dbReference type="InterPro" id="IPR015883">
    <property type="entry name" value="Glyco_hydro_20_cat"/>
</dbReference>
<dbReference type="GO" id="GO:0016231">
    <property type="term" value="F:beta-N-acetylglucosaminidase activity"/>
    <property type="evidence" value="ECO:0007669"/>
    <property type="project" value="TreeGrafter"/>
</dbReference>